<keyword evidence="1" id="KW-0812">Transmembrane</keyword>
<organism evidence="2 3">
    <name type="scientific">Herminiimonas glaciei</name>
    <dbReference type="NCBI Taxonomy" id="523788"/>
    <lineage>
        <taxon>Bacteria</taxon>
        <taxon>Pseudomonadati</taxon>
        <taxon>Pseudomonadota</taxon>
        <taxon>Betaproteobacteria</taxon>
        <taxon>Burkholderiales</taxon>
        <taxon>Oxalobacteraceae</taxon>
        <taxon>Herminiimonas</taxon>
    </lineage>
</organism>
<dbReference type="EMBL" id="JBHTBU010000001">
    <property type="protein sequence ID" value="MFC7287322.1"/>
    <property type="molecule type" value="Genomic_DNA"/>
</dbReference>
<reference evidence="3" key="1">
    <citation type="journal article" date="2019" name="Int. J. Syst. Evol. Microbiol.">
        <title>The Global Catalogue of Microorganisms (GCM) 10K type strain sequencing project: providing services to taxonomists for standard genome sequencing and annotation.</title>
        <authorList>
            <consortium name="The Broad Institute Genomics Platform"/>
            <consortium name="The Broad Institute Genome Sequencing Center for Infectious Disease"/>
            <person name="Wu L."/>
            <person name="Ma J."/>
        </authorList>
    </citation>
    <scope>NUCLEOTIDE SEQUENCE [LARGE SCALE GENOMIC DNA]</scope>
    <source>
        <strain evidence="3">KACC 12508</strain>
    </source>
</reference>
<gene>
    <name evidence="2" type="ORF">ACFQPC_04650</name>
</gene>
<evidence type="ECO:0000313" key="3">
    <source>
        <dbReference type="Proteomes" id="UP001596542"/>
    </source>
</evidence>
<dbReference type="Proteomes" id="UP001596542">
    <property type="component" value="Unassembled WGS sequence"/>
</dbReference>
<feature type="transmembrane region" description="Helical" evidence="1">
    <location>
        <begin position="124"/>
        <end position="145"/>
    </location>
</feature>
<sequence length="147" mass="15646">MSSYFFMLLVVAAGASVAFQQVLNANLRIQIGSPWWAAFISYFVGLVVTLLIALVVPGPRLIEALPKGGDWLPWMGGIFGATFIAITILMVPKLGAATTISLIVVGQMLLSLTMDHFGWLGLPVQPISLLRLTGAGLLVLGVVLIRA</sequence>
<feature type="transmembrane region" description="Helical" evidence="1">
    <location>
        <begin position="34"/>
        <end position="56"/>
    </location>
</feature>
<dbReference type="Pfam" id="PF04657">
    <property type="entry name" value="DMT_YdcZ"/>
    <property type="match status" value="1"/>
</dbReference>
<dbReference type="InterPro" id="IPR006750">
    <property type="entry name" value="YdcZ"/>
</dbReference>
<evidence type="ECO:0000256" key="1">
    <source>
        <dbReference type="SAM" id="Phobius"/>
    </source>
</evidence>
<dbReference type="PANTHER" id="PTHR34821">
    <property type="entry name" value="INNER MEMBRANE PROTEIN YDCZ"/>
    <property type="match status" value="1"/>
</dbReference>
<comment type="caution">
    <text evidence="2">The sequence shown here is derived from an EMBL/GenBank/DDBJ whole genome shotgun (WGS) entry which is preliminary data.</text>
</comment>
<proteinExistence type="predicted"/>
<keyword evidence="1" id="KW-1133">Transmembrane helix</keyword>
<dbReference type="RefSeq" id="WP_382270424.1">
    <property type="nucleotide sequence ID" value="NZ_JBHTBU010000001.1"/>
</dbReference>
<keyword evidence="3" id="KW-1185">Reference proteome</keyword>
<feature type="transmembrane region" description="Helical" evidence="1">
    <location>
        <begin position="77"/>
        <end position="104"/>
    </location>
</feature>
<evidence type="ECO:0000313" key="2">
    <source>
        <dbReference type="EMBL" id="MFC7287322.1"/>
    </source>
</evidence>
<dbReference type="PANTHER" id="PTHR34821:SF2">
    <property type="entry name" value="INNER MEMBRANE PROTEIN YDCZ"/>
    <property type="match status" value="1"/>
</dbReference>
<name>A0ABW2I8L6_9BURK</name>
<keyword evidence="1" id="KW-0472">Membrane</keyword>
<protein>
    <submittedName>
        <fullName evidence="2">DMT family transporter</fullName>
    </submittedName>
</protein>
<accession>A0ABW2I8L6</accession>